<feature type="region of interest" description="Disordered" evidence="1">
    <location>
        <begin position="102"/>
        <end position="121"/>
    </location>
</feature>
<comment type="caution">
    <text evidence="3">The sequence shown here is derived from an EMBL/GenBank/DDBJ whole genome shotgun (WGS) entry which is preliminary data.</text>
</comment>
<gene>
    <name evidence="3" type="ORF">A3B81_01415</name>
</gene>
<dbReference type="Pfam" id="PF08308">
    <property type="entry name" value="PEGA"/>
    <property type="match status" value="1"/>
</dbReference>
<sequence length="156" mass="17372">MTVAALSGCAGGPVERITIDTEPQGADVYASGRHIGVTPLEIVLDDVFPMHWTRRQDDDDVGAAVYRRLGTLTLEKDGCEPYSARVNTQSLQQNIKAQLKCDPNYKPPVADKAGGKEPAAAGEIERRLRLLDDLRKKKLVTEEEYREQRRRILQGI</sequence>
<name>A0A1F6TZV3_9PROT</name>
<dbReference type="Proteomes" id="UP000179362">
    <property type="component" value="Unassembled WGS sequence"/>
</dbReference>
<reference evidence="3 4" key="1">
    <citation type="journal article" date="2016" name="Nat. Commun.">
        <title>Thousands of microbial genomes shed light on interconnected biogeochemical processes in an aquifer system.</title>
        <authorList>
            <person name="Anantharaman K."/>
            <person name="Brown C.T."/>
            <person name="Hug L.A."/>
            <person name="Sharon I."/>
            <person name="Castelle C.J."/>
            <person name="Probst A.J."/>
            <person name="Thomas B.C."/>
            <person name="Singh A."/>
            <person name="Wilkins M.J."/>
            <person name="Karaoz U."/>
            <person name="Brodie E.L."/>
            <person name="Williams K.H."/>
            <person name="Hubbard S.S."/>
            <person name="Banfield J.F."/>
        </authorList>
    </citation>
    <scope>NUCLEOTIDE SEQUENCE [LARGE SCALE GENOMIC DNA]</scope>
</reference>
<evidence type="ECO:0000313" key="4">
    <source>
        <dbReference type="Proteomes" id="UP000179362"/>
    </source>
</evidence>
<evidence type="ECO:0000259" key="2">
    <source>
        <dbReference type="Pfam" id="PF08308"/>
    </source>
</evidence>
<proteinExistence type="predicted"/>
<dbReference type="AlphaFoldDB" id="A0A1F6TZV3"/>
<organism evidence="3 4">
    <name type="scientific">Candidatus Muproteobacteria bacterium RIFCSPHIGHO2_02_FULL_65_16</name>
    <dbReference type="NCBI Taxonomy" id="1817766"/>
    <lineage>
        <taxon>Bacteria</taxon>
        <taxon>Pseudomonadati</taxon>
        <taxon>Pseudomonadota</taxon>
        <taxon>Candidatus Muproteobacteria</taxon>
    </lineage>
</organism>
<accession>A0A1F6TZV3</accession>
<dbReference type="EMBL" id="MFTA01000080">
    <property type="protein sequence ID" value="OGI50637.1"/>
    <property type="molecule type" value="Genomic_DNA"/>
</dbReference>
<feature type="domain" description="PEGA" evidence="2">
    <location>
        <begin position="17"/>
        <end position="44"/>
    </location>
</feature>
<feature type="compositionally biased region" description="Low complexity" evidence="1">
    <location>
        <begin position="110"/>
        <end position="121"/>
    </location>
</feature>
<dbReference type="InterPro" id="IPR013229">
    <property type="entry name" value="PEGA"/>
</dbReference>
<evidence type="ECO:0000313" key="3">
    <source>
        <dbReference type="EMBL" id="OGI50637.1"/>
    </source>
</evidence>
<evidence type="ECO:0000256" key="1">
    <source>
        <dbReference type="SAM" id="MobiDB-lite"/>
    </source>
</evidence>
<protein>
    <recommendedName>
        <fullName evidence="2">PEGA domain-containing protein</fullName>
    </recommendedName>
</protein>